<dbReference type="AlphaFoldDB" id="A0AAD9GS25"/>
<dbReference type="PROSITE" id="PS00966">
    <property type="entry name" value="PMI_I_2"/>
    <property type="match status" value="1"/>
</dbReference>
<dbReference type="InterPro" id="IPR011051">
    <property type="entry name" value="RmlC_Cupin_sf"/>
</dbReference>
<dbReference type="Gene3D" id="2.60.120.10">
    <property type="entry name" value="Jelly Rolls"/>
    <property type="match status" value="2"/>
</dbReference>
<evidence type="ECO:0000256" key="8">
    <source>
        <dbReference type="PIRSR" id="PIRSR001480-1"/>
    </source>
</evidence>
<evidence type="ECO:0000256" key="3">
    <source>
        <dbReference type="ARBA" id="ARBA00010772"/>
    </source>
</evidence>
<dbReference type="InterPro" id="IPR014710">
    <property type="entry name" value="RmlC-like_jellyroll"/>
</dbReference>
<evidence type="ECO:0000256" key="6">
    <source>
        <dbReference type="ARBA" id="ARBA00022833"/>
    </source>
</evidence>
<comment type="similarity">
    <text evidence="3">Belongs to the mannose-6-phosphate isomerase type 1 family.</text>
</comment>
<organism evidence="12 13">
    <name type="scientific">Phytophthora citrophthora</name>
    <dbReference type="NCBI Taxonomy" id="4793"/>
    <lineage>
        <taxon>Eukaryota</taxon>
        <taxon>Sar</taxon>
        <taxon>Stramenopiles</taxon>
        <taxon>Oomycota</taxon>
        <taxon>Peronosporomycetes</taxon>
        <taxon>Peronosporales</taxon>
        <taxon>Peronosporaceae</taxon>
        <taxon>Phytophthora</taxon>
    </lineage>
</organism>
<name>A0AAD9GS25_9STRA</name>
<evidence type="ECO:0000313" key="13">
    <source>
        <dbReference type="Proteomes" id="UP001259832"/>
    </source>
</evidence>
<keyword evidence="5 9" id="KW-0479">Metal-binding</keyword>
<keyword evidence="13" id="KW-1185">Reference proteome</keyword>
<protein>
    <recommendedName>
        <fullName evidence="4">mannose-6-phosphate isomerase</fullName>
        <ecNumber evidence="4">5.3.1.8</ecNumber>
    </recommendedName>
</protein>
<feature type="binding site" evidence="9">
    <location>
        <position position="107"/>
    </location>
    <ligand>
        <name>Zn(2+)</name>
        <dbReference type="ChEBI" id="CHEBI:29105"/>
    </ligand>
</feature>
<dbReference type="PROSITE" id="PS00965">
    <property type="entry name" value="PMI_I_1"/>
    <property type="match status" value="1"/>
</dbReference>
<feature type="binding site" evidence="9">
    <location>
        <position position="134"/>
    </location>
    <ligand>
        <name>Zn(2+)</name>
        <dbReference type="ChEBI" id="CHEBI:29105"/>
    </ligand>
</feature>
<dbReference type="Gene3D" id="1.10.441.10">
    <property type="entry name" value="Phosphomannose Isomerase, domain 2"/>
    <property type="match status" value="1"/>
</dbReference>
<dbReference type="PRINTS" id="PR00714">
    <property type="entry name" value="MAN6PISMRASE"/>
</dbReference>
<dbReference type="GO" id="GO:0005829">
    <property type="term" value="C:cytosol"/>
    <property type="evidence" value="ECO:0007669"/>
    <property type="project" value="TreeGrafter"/>
</dbReference>
<dbReference type="Proteomes" id="UP001259832">
    <property type="component" value="Unassembled WGS sequence"/>
</dbReference>
<evidence type="ECO:0000256" key="2">
    <source>
        <dbReference type="ARBA" id="ARBA00004666"/>
    </source>
</evidence>
<keyword evidence="6 9" id="KW-0862">Zinc</keyword>
<dbReference type="InterPro" id="IPR001250">
    <property type="entry name" value="Man6P_Isoase-1"/>
</dbReference>
<dbReference type="PANTHER" id="PTHR10309:SF0">
    <property type="entry name" value="MANNOSE-6-PHOSPHATE ISOMERASE"/>
    <property type="match status" value="1"/>
</dbReference>
<dbReference type="PANTHER" id="PTHR10309">
    <property type="entry name" value="MANNOSE-6-PHOSPHATE ISOMERASE"/>
    <property type="match status" value="1"/>
</dbReference>
<comment type="pathway">
    <text evidence="2">Nucleotide-sugar biosynthesis; GDP-alpha-D-mannose biosynthesis; alpha-D-mannose 1-phosphate from D-fructose 6-phosphate: step 1/2.</text>
</comment>
<evidence type="ECO:0000256" key="7">
    <source>
        <dbReference type="ARBA" id="ARBA00023235"/>
    </source>
</evidence>
<feature type="binding site" evidence="9">
    <location>
        <position position="109"/>
    </location>
    <ligand>
        <name>Zn(2+)</name>
        <dbReference type="ChEBI" id="CHEBI:29105"/>
    </ligand>
</feature>
<comment type="caution">
    <text evidence="12">The sequence shown here is derived from an EMBL/GenBank/DDBJ whole genome shotgun (WGS) entry which is preliminary data.</text>
</comment>
<comment type="cofactor">
    <cofactor evidence="9">
        <name>Zn(2+)</name>
        <dbReference type="ChEBI" id="CHEBI:29105"/>
    </cofactor>
    <text evidence="9">Binds 1 zinc ion per subunit.</text>
</comment>
<dbReference type="Pfam" id="PF20511">
    <property type="entry name" value="PMI_typeI_cat"/>
    <property type="match status" value="1"/>
</dbReference>
<dbReference type="PIRSF" id="PIRSF001480">
    <property type="entry name" value="Mannose-6-phosphate_isomerase"/>
    <property type="match status" value="1"/>
</dbReference>
<dbReference type="Pfam" id="PF20512">
    <property type="entry name" value="PMI_typeI_hel"/>
    <property type="match status" value="1"/>
</dbReference>
<keyword evidence="7 12" id="KW-0413">Isomerase</keyword>
<dbReference type="GO" id="GO:0004476">
    <property type="term" value="F:mannose-6-phosphate isomerase activity"/>
    <property type="evidence" value="ECO:0007669"/>
    <property type="project" value="UniProtKB-EC"/>
</dbReference>
<evidence type="ECO:0000256" key="1">
    <source>
        <dbReference type="ARBA" id="ARBA00000757"/>
    </source>
</evidence>
<comment type="catalytic activity">
    <reaction evidence="1">
        <text>D-mannose 6-phosphate = D-fructose 6-phosphate</text>
        <dbReference type="Rhea" id="RHEA:12356"/>
        <dbReference type="ChEBI" id="CHEBI:58735"/>
        <dbReference type="ChEBI" id="CHEBI:61527"/>
        <dbReference type="EC" id="5.3.1.8"/>
    </reaction>
</comment>
<dbReference type="EC" id="5.3.1.8" evidence="4"/>
<evidence type="ECO:0000259" key="10">
    <source>
        <dbReference type="Pfam" id="PF20511"/>
    </source>
</evidence>
<evidence type="ECO:0000256" key="9">
    <source>
        <dbReference type="PIRSR" id="PIRSR001480-2"/>
    </source>
</evidence>
<reference evidence="12" key="1">
    <citation type="submission" date="2023-08" db="EMBL/GenBank/DDBJ databases">
        <title>Reference Genome Resource for the Citrus Pathogen Phytophthora citrophthora.</title>
        <authorList>
            <person name="Moller H."/>
            <person name="Coetzee B."/>
            <person name="Rose L.J."/>
            <person name="Van Niekerk J.M."/>
        </authorList>
    </citation>
    <scope>NUCLEOTIDE SEQUENCE</scope>
    <source>
        <strain evidence="12">STE-U-9442</strain>
    </source>
</reference>
<dbReference type="CDD" id="cd07011">
    <property type="entry name" value="cupin_PMI_type_I_N"/>
    <property type="match status" value="1"/>
</dbReference>
<evidence type="ECO:0000256" key="5">
    <source>
        <dbReference type="ARBA" id="ARBA00022723"/>
    </source>
</evidence>
<accession>A0AAD9GS25</accession>
<dbReference type="GO" id="GO:0009298">
    <property type="term" value="P:GDP-mannose biosynthetic process"/>
    <property type="evidence" value="ECO:0007669"/>
    <property type="project" value="InterPro"/>
</dbReference>
<evidence type="ECO:0000259" key="11">
    <source>
        <dbReference type="Pfam" id="PF20512"/>
    </source>
</evidence>
<gene>
    <name evidence="12" type="ORF">P3T76_004930</name>
</gene>
<feature type="domain" description="Phosphomannose isomerase type I catalytic" evidence="10">
    <location>
        <begin position="11"/>
        <end position="150"/>
    </location>
</feature>
<dbReference type="GO" id="GO:0005975">
    <property type="term" value="P:carbohydrate metabolic process"/>
    <property type="evidence" value="ECO:0007669"/>
    <property type="project" value="InterPro"/>
</dbReference>
<dbReference type="NCBIfam" id="TIGR00218">
    <property type="entry name" value="manA"/>
    <property type="match status" value="1"/>
</dbReference>
<feature type="binding site" evidence="9">
    <location>
        <position position="280"/>
    </location>
    <ligand>
        <name>Zn(2+)</name>
        <dbReference type="ChEBI" id="CHEBI:29105"/>
    </ligand>
</feature>
<dbReference type="SUPFAM" id="SSF51182">
    <property type="entry name" value="RmlC-like cupins"/>
    <property type="match status" value="1"/>
</dbReference>
<feature type="domain" description="Phosphomannose isomerase type I helical insertion" evidence="11">
    <location>
        <begin position="197"/>
        <end position="261"/>
    </location>
</feature>
<evidence type="ECO:0000313" key="12">
    <source>
        <dbReference type="EMBL" id="KAK1943534.1"/>
    </source>
</evidence>
<sequence length="430" mass="47652">MFTTSINLTRMQELQCVAQSYAWGKSGLESSVAQLKEAGDESFKADAATPYAELWMGTHPNGPSKVLREDGEPQLLSDWISSLRANETGDLPYLFKVLSVRKALSIQAHPDIPLARELHANFPQIYKDANHKPEMTIALTRFEALCQFREINEIAAYLQAVPELRALVDAEGLQLYGCWLSSDLLLTIRLVQRLITQQNEAALREFFRCFVYAESDNIVAQLRALRTRLEASPSLTALEKLVLRLDNEYPGDIGCFCPFLLNYLTLEPGEAMFLDANEPHAYLSGDCVECMACSDNVVRAGLTPKFIDKETLHSMLTYNTGKPHVYRGDLQGDGVSRLYSSPVPEFEVEALELKPRQRYALPARKGDSIVLVISGSGSTVEPSGTADGRVMSKGHVFFLPQGEILEIQGGEDGLSAFRASPNERLASRNA</sequence>
<dbReference type="InterPro" id="IPR016305">
    <property type="entry name" value="Mannose-6-P_Isomerase"/>
</dbReference>
<dbReference type="EMBL" id="JASMQC010000007">
    <property type="protein sequence ID" value="KAK1943534.1"/>
    <property type="molecule type" value="Genomic_DNA"/>
</dbReference>
<evidence type="ECO:0000256" key="4">
    <source>
        <dbReference type="ARBA" id="ARBA00011956"/>
    </source>
</evidence>
<dbReference type="InterPro" id="IPR046457">
    <property type="entry name" value="PMI_typeI_cat"/>
</dbReference>
<feature type="active site" evidence="8">
    <location>
        <position position="299"/>
    </location>
</feature>
<dbReference type="InterPro" id="IPR046458">
    <property type="entry name" value="PMI_typeI_hel"/>
</dbReference>
<dbReference type="InterPro" id="IPR018050">
    <property type="entry name" value="Pmannose_isomerase-type1_CS"/>
</dbReference>
<proteinExistence type="inferred from homology"/>
<dbReference type="GO" id="GO:0008270">
    <property type="term" value="F:zinc ion binding"/>
    <property type="evidence" value="ECO:0007669"/>
    <property type="project" value="InterPro"/>
</dbReference>